<organism evidence="7 8">
    <name type="scientific">Bacillus kandeliae</name>
    <dbReference type="NCBI Taxonomy" id="3129297"/>
    <lineage>
        <taxon>Bacteria</taxon>
        <taxon>Bacillati</taxon>
        <taxon>Bacillota</taxon>
        <taxon>Bacilli</taxon>
        <taxon>Bacillales</taxon>
        <taxon>Bacillaceae</taxon>
        <taxon>Bacillus</taxon>
    </lineage>
</organism>
<evidence type="ECO:0000256" key="1">
    <source>
        <dbReference type="ARBA" id="ARBA00004141"/>
    </source>
</evidence>
<reference evidence="7 8" key="1">
    <citation type="submission" date="2024-02" db="EMBL/GenBank/DDBJ databases">
        <title>Seven novel Bacillus-like species.</title>
        <authorList>
            <person name="Liu G."/>
        </authorList>
    </citation>
    <scope>NUCLEOTIDE SEQUENCE [LARGE SCALE GENOMIC DNA]</scope>
    <source>
        <strain evidence="7 8">FJAT-52991</strain>
    </source>
</reference>
<keyword evidence="8" id="KW-1185">Reference proteome</keyword>
<proteinExistence type="inferred from homology"/>
<feature type="transmembrane region" description="Helical" evidence="6">
    <location>
        <begin position="150"/>
        <end position="177"/>
    </location>
</feature>
<feature type="transmembrane region" description="Helical" evidence="6">
    <location>
        <begin position="30"/>
        <end position="53"/>
    </location>
</feature>
<keyword evidence="3 6" id="KW-0812">Transmembrane</keyword>
<evidence type="ECO:0000256" key="2">
    <source>
        <dbReference type="ARBA" id="ARBA00009773"/>
    </source>
</evidence>
<feature type="transmembrane region" description="Helical" evidence="6">
    <location>
        <begin position="308"/>
        <end position="337"/>
    </location>
</feature>
<accession>A0ABZ2N6W1</accession>
<dbReference type="PANTHER" id="PTHR21716">
    <property type="entry name" value="TRANSMEMBRANE PROTEIN"/>
    <property type="match status" value="1"/>
</dbReference>
<dbReference type="Proteomes" id="UP001387364">
    <property type="component" value="Chromosome"/>
</dbReference>
<feature type="transmembrane region" description="Helical" evidence="6">
    <location>
        <begin position="242"/>
        <end position="270"/>
    </location>
</feature>
<keyword evidence="5 6" id="KW-0472">Membrane</keyword>
<dbReference type="PANTHER" id="PTHR21716:SF69">
    <property type="entry name" value="TRANSPORT PROTEIN YUBA-RELATED"/>
    <property type="match status" value="1"/>
</dbReference>
<gene>
    <name evidence="7" type="ORF">WDJ61_17565</name>
</gene>
<comment type="similarity">
    <text evidence="2">Belongs to the autoinducer-2 exporter (AI-2E) (TC 2.A.86) family.</text>
</comment>
<feature type="transmembrane region" description="Helical" evidence="6">
    <location>
        <begin position="6"/>
        <end position="23"/>
    </location>
</feature>
<evidence type="ECO:0000256" key="3">
    <source>
        <dbReference type="ARBA" id="ARBA00022692"/>
    </source>
</evidence>
<evidence type="ECO:0000256" key="4">
    <source>
        <dbReference type="ARBA" id="ARBA00022989"/>
    </source>
</evidence>
<feature type="transmembrane region" description="Helical" evidence="6">
    <location>
        <begin position="213"/>
        <end position="235"/>
    </location>
</feature>
<feature type="transmembrane region" description="Helical" evidence="6">
    <location>
        <begin position="73"/>
        <end position="94"/>
    </location>
</feature>
<dbReference type="EMBL" id="CP147404">
    <property type="protein sequence ID" value="WXB93007.1"/>
    <property type="molecule type" value="Genomic_DNA"/>
</dbReference>
<evidence type="ECO:0000256" key="5">
    <source>
        <dbReference type="ARBA" id="ARBA00023136"/>
    </source>
</evidence>
<evidence type="ECO:0000313" key="7">
    <source>
        <dbReference type="EMBL" id="WXB93007.1"/>
    </source>
</evidence>
<dbReference type="Pfam" id="PF01594">
    <property type="entry name" value="AI-2E_transport"/>
    <property type="match status" value="1"/>
</dbReference>
<dbReference type="RefSeq" id="WP_338752106.1">
    <property type="nucleotide sequence ID" value="NZ_CP147404.1"/>
</dbReference>
<protein>
    <submittedName>
        <fullName evidence="7">AI-2E family transporter</fullName>
    </submittedName>
</protein>
<evidence type="ECO:0000256" key="6">
    <source>
        <dbReference type="SAM" id="Phobius"/>
    </source>
</evidence>
<name>A0ABZ2N6W1_9BACI</name>
<keyword evidence="4 6" id="KW-1133">Transmembrane helix</keyword>
<evidence type="ECO:0000313" key="8">
    <source>
        <dbReference type="Proteomes" id="UP001387364"/>
    </source>
</evidence>
<dbReference type="InterPro" id="IPR002549">
    <property type="entry name" value="AI-2E-like"/>
</dbReference>
<sequence length="359" mass="40650">MTHKSWFQFGIAIVLLLVVIMLFREVKDIFYPLTIIIETVFLPILLAGVLFYLTRPIVQWLTKKRLPKWSAILVVYILLFGVFWMLITIIGPVVNDQMTKLIKNAPKMFHAAEEGISYIMNQRERLPENVIQAIQDVIDKIQTMAMSFGTWLITFIQSLLQATFSIVLVPFFLFYMLKDREKFVPFITQFFNGNRKIWLQKTLSGLDNVLKSYIQGQLLVSFLIGVMLFIGYVIIKLDYALILALFGMATNVIPFLGPYLAVAPAILVAWTQDPQMVIYVAIIMLVAQQIESNLVSPNVMGKALDVHPLTVITVILTAGNIAGIWGVILGVPAYAVIKTIVSNLYDMRQEIKQAATKDV</sequence>
<comment type="subcellular location">
    <subcellularLocation>
        <location evidence="1">Membrane</location>
        <topology evidence="1">Multi-pass membrane protein</topology>
    </subcellularLocation>
</comment>